<proteinExistence type="predicted"/>
<gene>
    <name evidence="1" type="ORF">J4573_08415</name>
</gene>
<protein>
    <submittedName>
        <fullName evidence="1">Transcriptional regulator</fullName>
    </submittedName>
</protein>
<organism evidence="1 2">
    <name type="scientific">Actinomadura barringtoniae</name>
    <dbReference type="NCBI Taxonomy" id="1427535"/>
    <lineage>
        <taxon>Bacteria</taxon>
        <taxon>Bacillati</taxon>
        <taxon>Actinomycetota</taxon>
        <taxon>Actinomycetes</taxon>
        <taxon>Streptosporangiales</taxon>
        <taxon>Thermomonosporaceae</taxon>
        <taxon>Actinomadura</taxon>
    </lineage>
</organism>
<dbReference type="Proteomes" id="UP000669179">
    <property type="component" value="Unassembled WGS sequence"/>
</dbReference>
<accession>A0A939PBP1</accession>
<dbReference type="EMBL" id="JAGEOJ010000003">
    <property type="protein sequence ID" value="MBO2447108.1"/>
    <property type="molecule type" value="Genomic_DNA"/>
</dbReference>
<name>A0A939PBP1_9ACTN</name>
<dbReference type="RefSeq" id="WP_208254711.1">
    <property type="nucleotide sequence ID" value="NZ_JAGEOJ010000003.1"/>
</dbReference>
<evidence type="ECO:0000313" key="1">
    <source>
        <dbReference type="EMBL" id="MBO2447108.1"/>
    </source>
</evidence>
<reference evidence="1" key="1">
    <citation type="submission" date="2021-03" db="EMBL/GenBank/DDBJ databases">
        <authorList>
            <person name="Kanchanasin P."/>
            <person name="Saeng-In P."/>
            <person name="Phongsopitanun W."/>
            <person name="Yuki M."/>
            <person name="Kudo T."/>
            <person name="Ohkuma M."/>
            <person name="Tanasupawat S."/>
        </authorList>
    </citation>
    <scope>NUCLEOTIDE SEQUENCE</scope>
    <source>
        <strain evidence="1">GKU 128</strain>
    </source>
</reference>
<comment type="caution">
    <text evidence="1">The sequence shown here is derived from an EMBL/GenBank/DDBJ whole genome shotgun (WGS) entry which is preliminary data.</text>
</comment>
<keyword evidence="2" id="KW-1185">Reference proteome</keyword>
<sequence length="462" mass="50268">MERQLNTRLAAVIDEADVSHLGLASRICEVAKEWRVAPRPAHTQIARWVEGQKPRGITPALIAEALSRKLGRRVTLAEIGMEGATTSPEAGLIFADVPSELIENLNELMNADLRRAEFLRGKVTASALNGPAFEWLLASPVEPPEAAGRRRIGASDVEAIRSTASMFADLDNRFGGAHARTAAVQYLSSQAIPLLNGTYSGPIGRALFSAVAEFSLSVAWMAYDSGWHGLGRRYSLQALALAHQAGDRLLGASTLSALSHQANYLGEHKDAVNLARAAQHGVKGHAPALLEAQFAAMEARAAAALGNSRSDCLNALMTAEDSFNRHREGSEPAWISYFDEAELADEFAHCFRDLGRPEESHRYANACLAAGRADDGSDEYPRSRTFSRIVLATSYLEQGELEEACSVATAVLPRVEETASVRCTAYLRDFHRRTRPHRDHAVVVEFTEQARPLLEGRHLASI</sequence>
<dbReference type="AlphaFoldDB" id="A0A939PBP1"/>
<evidence type="ECO:0000313" key="2">
    <source>
        <dbReference type="Proteomes" id="UP000669179"/>
    </source>
</evidence>